<dbReference type="InterPro" id="IPR021625">
    <property type="entry name" value="PI31_Prot_N"/>
</dbReference>
<dbReference type="OrthoDB" id="101791at2759"/>
<proteinExistence type="predicted"/>
<dbReference type="RefSeq" id="XP_014480908.1">
    <property type="nucleotide sequence ID" value="XM_014625422.1"/>
</dbReference>
<sequence length="261" mass="30050">MDTLSCPNRMVEISEAILTEDSTHSAISLSLRAVLQQLDAEKTKHHDYLVALLLIFLAESGFYTLPTSEFSDNSSRSSFDNSENKSKGKYWNTRIVHIPNKWKSQDLGQYEIYFVLLKTGIRSKLIVKPMGDRVILNMYPYIENKKVYSMIIKTLLYVNPHTNNLSNRYRNLKDLSHRFKNNVATPVRTDIFYSLKLTNPSLQGLPLEIILKIKQFLNGRDLKALMDSLDIVESIHHPKSHPKPFRLKGLVKKSKNLNDVT</sequence>
<dbReference type="Proteomes" id="UP000515204">
    <property type="component" value="Unplaced"/>
</dbReference>
<protein>
    <submittedName>
        <fullName evidence="3 4">Uncharacterized protein LOC106747667</fullName>
    </submittedName>
</protein>
<dbReference type="KEGG" id="dqu:106747667"/>
<dbReference type="RefSeq" id="XP_014480907.1">
    <property type="nucleotide sequence ID" value="XM_014625421.1"/>
</dbReference>
<accession>A0A6P3XRP0</accession>
<dbReference type="Gene3D" id="3.40.1000.30">
    <property type="match status" value="1"/>
</dbReference>
<feature type="domain" description="PI31 proteasome regulator N-terminal" evidence="1">
    <location>
        <begin position="44"/>
        <end position="187"/>
    </location>
</feature>
<dbReference type="InterPro" id="IPR047118">
    <property type="entry name" value="Fbxo7"/>
</dbReference>
<evidence type="ECO:0000313" key="2">
    <source>
        <dbReference type="Proteomes" id="UP000515204"/>
    </source>
</evidence>
<organism evidence="2 4">
    <name type="scientific">Dinoponera quadriceps</name>
    <name type="common">South American ant</name>
    <dbReference type="NCBI Taxonomy" id="609295"/>
    <lineage>
        <taxon>Eukaryota</taxon>
        <taxon>Metazoa</taxon>
        <taxon>Ecdysozoa</taxon>
        <taxon>Arthropoda</taxon>
        <taxon>Hexapoda</taxon>
        <taxon>Insecta</taxon>
        <taxon>Pterygota</taxon>
        <taxon>Neoptera</taxon>
        <taxon>Endopterygota</taxon>
        <taxon>Hymenoptera</taxon>
        <taxon>Apocrita</taxon>
        <taxon>Aculeata</taxon>
        <taxon>Formicoidea</taxon>
        <taxon>Formicidae</taxon>
        <taxon>Ponerinae</taxon>
        <taxon>Ponerini</taxon>
        <taxon>Dinoponera</taxon>
    </lineage>
</organism>
<dbReference type="RefSeq" id="XP_014480909.1">
    <property type="nucleotide sequence ID" value="XM_014625423.1"/>
</dbReference>
<dbReference type="GO" id="GO:0019901">
    <property type="term" value="F:protein kinase binding"/>
    <property type="evidence" value="ECO:0007669"/>
    <property type="project" value="InterPro"/>
</dbReference>
<keyword evidence="2" id="KW-1185">Reference proteome</keyword>
<dbReference type="AlphaFoldDB" id="A0A6P3XRP0"/>
<name>A0A6P3XRP0_DINQU</name>
<dbReference type="PANTHER" id="PTHR15537:SF2">
    <property type="entry name" value="F-BOX ONLY PROTEIN 7"/>
    <property type="match status" value="1"/>
</dbReference>
<dbReference type="RefSeq" id="XP_014480906.1">
    <property type="nucleotide sequence ID" value="XM_014625420.1"/>
</dbReference>
<evidence type="ECO:0000313" key="3">
    <source>
        <dbReference type="RefSeq" id="XP_014480906.1"/>
    </source>
</evidence>
<dbReference type="Pfam" id="PF11566">
    <property type="entry name" value="PI31_Prot_N"/>
    <property type="match status" value="1"/>
</dbReference>
<evidence type="ECO:0000313" key="5">
    <source>
        <dbReference type="RefSeq" id="XP_014480908.1"/>
    </source>
</evidence>
<dbReference type="GO" id="GO:1903599">
    <property type="term" value="P:positive regulation of autophagy of mitochondrion"/>
    <property type="evidence" value="ECO:0007669"/>
    <property type="project" value="TreeGrafter"/>
</dbReference>
<evidence type="ECO:0000259" key="1">
    <source>
        <dbReference type="Pfam" id="PF11566"/>
    </source>
</evidence>
<reference evidence="3 4" key="1">
    <citation type="submission" date="2025-04" db="UniProtKB">
        <authorList>
            <consortium name="RefSeq"/>
        </authorList>
    </citation>
    <scope>IDENTIFICATION</scope>
</reference>
<gene>
    <name evidence="3 4 5 6" type="primary">LOC106747667</name>
</gene>
<dbReference type="PANTHER" id="PTHR15537">
    <property type="entry name" value="F-BOX ONLY PROTEIN 7"/>
    <property type="match status" value="1"/>
</dbReference>
<evidence type="ECO:0000313" key="4">
    <source>
        <dbReference type="RefSeq" id="XP_014480907.1"/>
    </source>
</evidence>
<evidence type="ECO:0000313" key="6">
    <source>
        <dbReference type="RefSeq" id="XP_014480909.1"/>
    </source>
</evidence>
<dbReference type="GeneID" id="106747667"/>